<dbReference type="PROSITE" id="PS50893">
    <property type="entry name" value="ABC_TRANSPORTER_2"/>
    <property type="match status" value="1"/>
</dbReference>
<evidence type="ECO:0000259" key="4">
    <source>
        <dbReference type="PROSITE" id="PS50893"/>
    </source>
</evidence>
<dbReference type="GO" id="GO:0005524">
    <property type="term" value="F:ATP binding"/>
    <property type="evidence" value="ECO:0007669"/>
    <property type="project" value="UniProtKB-KW"/>
</dbReference>
<evidence type="ECO:0000313" key="6">
    <source>
        <dbReference type="Proteomes" id="UP000280726"/>
    </source>
</evidence>
<dbReference type="AlphaFoldDB" id="A0A3N4ZKV1"/>
<feature type="region of interest" description="Disordered" evidence="3">
    <location>
        <begin position="1"/>
        <end position="21"/>
    </location>
</feature>
<dbReference type="InterPro" id="IPR050107">
    <property type="entry name" value="ABC_carbohydrate_import_ATPase"/>
</dbReference>
<dbReference type="GO" id="GO:0016887">
    <property type="term" value="F:ATP hydrolysis activity"/>
    <property type="evidence" value="ECO:0007669"/>
    <property type="project" value="InterPro"/>
</dbReference>
<feature type="region of interest" description="Disordered" evidence="3">
    <location>
        <begin position="267"/>
        <end position="332"/>
    </location>
</feature>
<dbReference type="Proteomes" id="UP000280726">
    <property type="component" value="Unassembled WGS sequence"/>
</dbReference>
<evidence type="ECO:0000256" key="1">
    <source>
        <dbReference type="ARBA" id="ARBA00022741"/>
    </source>
</evidence>
<dbReference type="SUPFAM" id="SSF52540">
    <property type="entry name" value="P-loop containing nucleoside triphosphate hydrolases"/>
    <property type="match status" value="1"/>
</dbReference>
<organism evidence="5 6">
    <name type="scientific">Georgenia muralis</name>
    <dbReference type="NCBI Taxonomy" id="154117"/>
    <lineage>
        <taxon>Bacteria</taxon>
        <taxon>Bacillati</taxon>
        <taxon>Actinomycetota</taxon>
        <taxon>Actinomycetes</taxon>
        <taxon>Micrococcales</taxon>
        <taxon>Bogoriellaceae</taxon>
        <taxon>Georgenia</taxon>
    </lineage>
</organism>
<dbReference type="Pfam" id="PF00005">
    <property type="entry name" value="ABC_tran"/>
    <property type="match status" value="1"/>
</dbReference>
<keyword evidence="2 5" id="KW-0067">ATP-binding</keyword>
<dbReference type="InterPro" id="IPR003593">
    <property type="entry name" value="AAA+_ATPase"/>
</dbReference>
<comment type="caution">
    <text evidence="5">The sequence shown here is derived from an EMBL/GenBank/DDBJ whole genome shotgun (WGS) entry which is preliminary data.</text>
</comment>
<gene>
    <name evidence="5" type="ORF">EDD32_0728</name>
</gene>
<protein>
    <submittedName>
        <fullName evidence="5">Fructose transport system ATP-binding protein</fullName>
    </submittedName>
</protein>
<feature type="compositionally biased region" description="Gly residues" evidence="3">
    <location>
        <begin position="294"/>
        <end position="325"/>
    </location>
</feature>
<dbReference type="PANTHER" id="PTHR43790">
    <property type="entry name" value="CARBOHYDRATE TRANSPORT ATP-BINDING PROTEIN MG119-RELATED"/>
    <property type="match status" value="1"/>
</dbReference>
<keyword evidence="6" id="KW-1185">Reference proteome</keyword>
<feature type="domain" description="ABC transporter" evidence="4">
    <location>
        <begin position="24"/>
        <end position="267"/>
    </location>
</feature>
<dbReference type="InterPro" id="IPR003439">
    <property type="entry name" value="ABC_transporter-like_ATP-bd"/>
</dbReference>
<sequence length="332" mass="34797">MSSTTDTNHPDAAAPRTDNRTPVLEARKLSKSYGHVRAMVDADFELMPGEILAVIGDNGAGKSTLIKALSGAVVPDHGEILIDGKRVTFRSPIEARAMGIETVYQDLAVAPALDIASNLFLGREIRRSGPIGKLLRVVDARAMRTEAQSQLDALGVRIPDVRQPVESLSGGQRQSVAVARAAAFGTKLVIMDEPTAALGVRESGMVLDLIRRISGRGLPVVLISHNMPHVFDIADRIHIHRLGSRVAVVSPRTHTMADAVAIMTGAARPEEVGGRSHYDERASQRRRTDRDGAGPDGAGPDGADGAGPDGADGAGPDGADGAGPDGDGETRS</sequence>
<evidence type="ECO:0000256" key="2">
    <source>
        <dbReference type="ARBA" id="ARBA00022840"/>
    </source>
</evidence>
<dbReference type="InterPro" id="IPR027417">
    <property type="entry name" value="P-loop_NTPase"/>
</dbReference>
<dbReference type="Gene3D" id="3.40.50.300">
    <property type="entry name" value="P-loop containing nucleotide triphosphate hydrolases"/>
    <property type="match status" value="1"/>
</dbReference>
<dbReference type="CDD" id="cd03216">
    <property type="entry name" value="ABC_Carb_Monos_I"/>
    <property type="match status" value="1"/>
</dbReference>
<keyword evidence="1" id="KW-0547">Nucleotide-binding</keyword>
<reference evidence="5 6" key="1">
    <citation type="submission" date="2018-11" db="EMBL/GenBank/DDBJ databases">
        <title>Sequencing the genomes of 1000 actinobacteria strains.</title>
        <authorList>
            <person name="Klenk H.-P."/>
        </authorList>
    </citation>
    <scope>NUCLEOTIDE SEQUENCE [LARGE SCALE GENOMIC DNA]</scope>
    <source>
        <strain evidence="5 6">DSM 14418</strain>
    </source>
</reference>
<evidence type="ECO:0000313" key="5">
    <source>
        <dbReference type="EMBL" id="RPF26292.1"/>
    </source>
</evidence>
<dbReference type="SMART" id="SM00382">
    <property type="entry name" value="AAA"/>
    <property type="match status" value="1"/>
</dbReference>
<proteinExistence type="predicted"/>
<dbReference type="PANTHER" id="PTHR43790:SF8">
    <property type="entry name" value="SUGAR ABC TRANSPORTER ATP-BINDING PROTEIN"/>
    <property type="match status" value="1"/>
</dbReference>
<dbReference type="EMBL" id="RKRA01000001">
    <property type="protein sequence ID" value="RPF26292.1"/>
    <property type="molecule type" value="Genomic_DNA"/>
</dbReference>
<name>A0A3N4ZKV1_9MICO</name>
<accession>A0A3N4ZKV1</accession>
<feature type="compositionally biased region" description="Basic and acidic residues" evidence="3">
    <location>
        <begin position="268"/>
        <end position="293"/>
    </location>
</feature>
<evidence type="ECO:0000256" key="3">
    <source>
        <dbReference type="SAM" id="MobiDB-lite"/>
    </source>
</evidence>